<evidence type="ECO:0000256" key="1">
    <source>
        <dbReference type="SAM" id="Phobius"/>
    </source>
</evidence>
<evidence type="ECO:0000313" key="3">
    <source>
        <dbReference type="Proteomes" id="UP001060771"/>
    </source>
</evidence>
<keyword evidence="1" id="KW-0812">Transmembrane</keyword>
<evidence type="ECO:0000313" key="2">
    <source>
        <dbReference type="EMBL" id="BDR91220.1"/>
    </source>
</evidence>
<keyword evidence="1" id="KW-1133">Transmembrane helix</keyword>
<sequence length="106" mass="11873">MAMSRLLVVAITFAVFLYFLLLSSLAGTYLPSKGNFTLDLTVLVLALISFFVSFLSIKQSWYDVNTAYTDKELIVGRLKRIIAFFALGLNIVNIILVFAYVLIIVI</sequence>
<protein>
    <submittedName>
        <fullName evidence="2">Uncharacterized protein</fullName>
    </submittedName>
</protein>
<proteinExistence type="predicted"/>
<keyword evidence="1" id="KW-0472">Membrane</keyword>
<name>A0ABM8BJT8_9CREN</name>
<reference evidence="3" key="1">
    <citation type="submission" date="2022-09" db="EMBL/GenBank/DDBJ databases">
        <title>Complete genome sequence of Vulcanisaeta souniana.</title>
        <authorList>
            <person name="Kato S."/>
            <person name="Itoh T."/>
            <person name="Ohkuma M."/>
        </authorList>
    </citation>
    <scope>NUCLEOTIDE SEQUENCE [LARGE SCALE GENOMIC DNA]</scope>
    <source>
        <strain evidence="3">JCM 11219</strain>
    </source>
</reference>
<feature type="transmembrane region" description="Helical" evidence="1">
    <location>
        <begin position="81"/>
        <end position="105"/>
    </location>
</feature>
<organism evidence="2 3">
    <name type="scientific">Vulcanisaeta souniana JCM 11219</name>
    <dbReference type="NCBI Taxonomy" id="1293586"/>
    <lineage>
        <taxon>Archaea</taxon>
        <taxon>Thermoproteota</taxon>
        <taxon>Thermoprotei</taxon>
        <taxon>Thermoproteales</taxon>
        <taxon>Thermoproteaceae</taxon>
        <taxon>Vulcanisaeta</taxon>
    </lineage>
</organism>
<dbReference type="EMBL" id="AP026830">
    <property type="protein sequence ID" value="BDR91220.1"/>
    <property type="molecule type" value="Genomic_DNA"/>
</dbReference>
<gene>
    <name evidence="2" type="ORF">Vsou_03130</name>
</gene>
<feature type="transmembrane region" description="Helical" evidence="1">
    <location>
        <begin position="36"/>
        <end position="57"/>
    </location>
</feature>
<keyword evidence="3" id="KW-1185">Reference proteome</keyword>
<dbReference type="Proteomes" id="UP001060771">
    <property type="component" value="Chromosome"/>
</dbReference>
<accession>A0ABM8BJT8</accession>